<name>A0A1I4VYS1_9GAMM</name>
<protein>
    <submittedName>
        <fullName evidence="2">Inner membrane protein YlaC</fullName>
    </submittedName>
</protein>
<dbReference type="OrthoDB" id="6504054at2"/>
<dbReference type="RefSeq" id="WP_092875486.1">
    <property type="nucleotide sequence ID" value="NZ_FOVC01000002.1"/>
</dbReference>
<keyword evidence="1" id="KW-0812">Transmembrane</keyword>
<reference evidence="3" key="1">
    <citation type="submission" date="2016-10" db="EMBL/GenBank/DDBJ databases">
        <authorList>
            <person name="Varghese N."/>
            <person name="Submissions S."/>
        </authorList>
    </citation>
    <scope>NUCLEOTIDE SEQUENCE [LARGE SCALE GENOMIC DNA]</scope>
    <source>
        <strain evidence="3">N6PO6</strain>
    </source>
</reference>
<dbReference type="Pfam" id="PF10777">
    <property type="entry name" value="YlaC"/>
    <property type="match status" value="1"/>
</dbReference>
<keyword evidence="1" id="KW-1133">Transmembrane helix</keyword>
<dbReference type="InterPro" id="IPR019713">
    <property type="entry name" value="Memb_YlaC"/>
</dbReference>
<evidence type="ECO:0000313" key="2">
    <source>
        <dbReference type="EMBL" id="SFN06207.1"/>
    </source>
</evidence>
<keyword evidence="1" id="KW-0472">Membrane</keyword>
<accession>A0A1I4VYS1</accession>
<proteinExistence type="predicted"/>
<evidence type="ECO:0000313" key="3">
    <source>
        <dbReference type="Proteomes" id="UP000242222"/>
    </source>
</evidence>
<organism evidence="2 3">
    <name type="scientific">Izhakiella capsodis</name>
    <dbReference type="NCBI Taxonomy" id="1367852"/>
    <lineage>
        <taxon>Bacteria</taxon>
        <taxon>Pseudomonadati</taxon>
        <taxon>Pseudomonadota</taxon>
        <taxon>Gammaproteobacteria</taxon>
        <taxon>Enterobacterales</taxon>
        <taxon>Erwiniaceae</taxon>
        <taxon>Izhakiella</taxon>
    </lineage>
</organism>
<keyword evidence="3" id="KW-1185">Reference proteome</keyword>
<dbReference type="AlphaFoldDB" id="A0A1I4VYS1"/>
<feature type="transmembrane region" description="Helical" evidence="1">
    <location>
        <begin position="36"/>
        <end position="55"/>
    </location>
</feature>
<dbReference type="EMBL" id="FOVC01000002">
    <property type="protein sequence ID" value="SFN06207.1"/>
    <property type="molecule type" value="Genomic_DNA"/>
</dbReference>
<feature type="transmembrane region" description="Helical" evidence="1">
    <location>
        <begin position="61"/>
        <end position="80"/>
    </location>
</feature>
<evidence type="ECO:0000256" key="1">
    <source>
        <dbReference type="SAM" id="Phobius"/>
    </source>
</evidence>
<gene>
    <name evidence="2" type="ORF">SAMN05216516_102159</name>
</gene>
<dbReference type="Proteomes" id="UP000242222">
    <property type="component" value="Unassembled WGS sequence"/>
</dbReference>
<sequence length="163" mass="19172">MDIIKTIMLHEIEQINREEQRDNKPRFSFSFMKKHPGLWALMFICYLLTVALIFTTEFLGWPAFWGATLFVLIMSILMLMDINPRYRFEDIDTLDLRVCYNGEWYYDRNLSNQAVNEILSHPSVPEGIKQGVQRLLATKGELDFYDMFHLTWGAREPISGLAK</sequence>